<dbReference type="AlphaFoldDB" id="A0A4D9EGX2"/>
<sequence length="118" mass="13199">MFIFQGMLSSTFSLLLYRIPLHPRSGKGPVCSEGPCSRNQRAALNCLIWRSDPPSPSTESSHQQSAGRKPDLHYKTNPAGDLLTAQLSLAQFHLPRLCVRQPAAFSRCTWDRSHVLRP</sequence>
<feature type="region of interest" description="Disordered" evidence="1">
    <location>
        <begin position="50"/>
        <end position="77"/>
    </location>
</feature>
<accession>A0A4D9EGX2</accession>
<proteinExistence type="predicted"/>
<reference evidence="2 3" key="1">
    <citation type="submission" date="2019-04" db="EMBL/GenBank/DDBJ databases">
        <title>Draft genome of the big-headed turtle Platysternon megacephalum.</title>
        <authorList>
            <person name="Gong S."/>
        </authorList>
    </citation>
    <scope>NUCLEOTIDE SEQUENCE [LARGE SCALE GENOMIC DNA]</scope>
    <source>
        <strain evidence="2">DO16091913</strain>
        <tissue evidence="2">Muscle</tissue>
    </source>
</reference>
<evidence type="ECO:0000256" key="1">
    <source>
        <dbReference type="SAM" id="MobiDB-lite"/>
    </source>
</evidence>
<dbReference type="Proteomes" id="UP000297703">
    <property type="component" value="Unassembled WGS sequence"/>
</dbReference>
<organism evidence="2 3">
    <name type="scientific">Platysternon megacephalum</name>
    <name type="common">big-headed turtle</name>
    <dbReference type="NCBI Taxonomy" id="55544"/>
    <lineage>
        <taxon>Eukaryota</taxon>
        <taxon>Metazoa</taxon>
        <taxon>Chordata</taxon>
        <taxon>Craniata</taxon>
        <taxon>Vertebrata</taxon>
        <taxon>Euteleostomi</taxon>
        <taxon>Archelosauria</taxon>
        <taxon>Testudinata</taxon>
        <taxon>Testudines</taxon>
        <taxon>Cryptodira</taxon>
        <taxon>Durocryptodira</taxon>
        <taxon>Testudinoidea</taxon>
        <taxon>Platysternidae</taxon>
        <taxon>Platysternon</taxon>
    </lineage>
</organism>
<evidence type="ECO:0000313" key="2">
    <source>
        <dbReference type="EMBL" id="TFK07053.1"/>
    </source>
</evidence>
<protein>
    <submittedName>
        <fullName evidence="2">Phosphatidylglycerophosphatase and protein-tyrosine phosphatase 1</fullName>
    </submittedName>
</protein>
<name>A0A4D9EGX2_9SAUR</name>
<keyword evidence="3" id="KW-1185">Reference proteome</keyword>
<reference evidence="2 3" key="2">
    <citation type="submission" date="2019-04" db="EMBL/GenBank/DDBJ databases">
        <title>The genome sequence of big-headed turtle.</title>
        <authorList>
            <person name="Gong S."/>
        </authorList>
    </citation>
    <scope>NUCLEOTIDE SEQUENCE [LARGE SCALE GENOMIC DNA]</scope>
    <source>
        <strain evidence="2">DO16091913</strain>
        <tissue evidence="2">Muscle</tissue>
    </source>
</reference>
<evidence type="ECO:0000313" key="3">
    <source>
        <dbReference type="Proteomes" id="UP000297703"/>
    </source>
</evidence>
<feature type="compositionally biased region" description="Polar residues" evidence="1">
    <location>
        <begin position="57"/>
        <end position="66"/>
    </location>
</feature>
<comment type="caution">
    <text evidence="2">The sequence shown here is derived from an EMBL/GenBank/DDBJ whole genome shotgun (WGS) entry which is preliminary data.</text>
</comment>
<dbReference type="EMBL" id="QXTE01000090">
    <property type="protein sequence ID" value="TFK07053.1"/>
    <property type="molecule type" value="Genomic_DNA"/>
</dbReference>
<gene>
    <name evidence="2" type="ORF">DR999_PMT10224</name>
</gene>